<dbReference type="AlphaFoldDB" id="A0A426U827"/>
<dbReference type="GO" id="GO:0005737">
    <property type="term" value="C:cytoplasm"/>
    <property type="evidence" value="ECO:0007669"/>
    <property type="project" value="UniProtKB-ARBA"/>
</dbReference>
<dbReference type="Pfam" id="PF02359">
    <property type="entry name" value="CDC48_N"/>
    <property type="match status" value="1"/>
</dbReference>
<dbReference type="InterPro" id="IPR003960">
    <property type="entry name" value="ATPase_AAA_CS"/>
</dbReference>
<dbReference type="Gene3D" id="3.40.50.300">
    <property type="entry name" value="P-loop containing nucleotide triphosphate hydrolases"/>
    <property type="match status" value="2"/>
</dbReference>
<evidence type="ECO:0000256" key="3">
    <source>
        <dbReference type="ARBA" id="ARBA00022741"/>
    </source>
</evidence>
<keyword evidence="3 5" id="KW-0547">Nucleotide-binding</keyword>
<dbReference type="SUPFAM" id="SSF52540">
    <property type="entry name" value="P-loop containing nucleoside triphosphate hydrolases"/>
    <property type="match status" value="2"/>
</dbReference>
<dbReference type="InterPro" id="IPR009010">
    <property type="entry name" value="Asp_de-COase-like_dom_sf"/>
</dbReference>
<dbReference type="PANTHER" id="PTHR23077">
    <property type="entry name" value="AAA-FAMILY ATPASE"/>
    <property type="match status" value="1"/>
</dbReference>
<dbReference type="InterPro" id="IPR003338">
    <property type="entry name" value="CDC4_N-term_subdom"/>
</dbReference>
<dbReference type="NCBIfam" id="TIGR01243">
    <property type="entry name" value="CDC48"/>
    <property type="match status" value="1"/>
</dbReference>
<feature type="domain" description="CDC48" evidence="7">
    <location>
        <begin position="110"/>
        <end position="174"/>
    </location>
</feature>
<dbReference type="SMART" id="SM01073">
    <property type="entry name" value="CDC48_N"/>
    <property type="match status" value="1"/>
</dbReference>
<gene>
    <name evidence="9" type="ORF">EI684_03340</name>
</gene>
<evidence type="ECO:0000256" key="1">
    <source>
        <dbReference type="ARBA" id="ARBA00009833"/>
    </source>
</evidence>
<keyword evidence="2" id="KW-0677">Repeat</keyword>
<organism evidence="9 10">
    <name type="scientific">Candidatus Viridilinea halotolerans</name>
    <dbReference type="NCBI Taxonomy" id="2491704"/>
    <lineage>
        <taxon>Bacteria</taxon>
        <taxon>Bacillati</taxon>
        <taxon>Chloroflexota</taxon>
        <taxon>Chloroflexia</taxon>
        <taxon>Chloroflexales</taxon>
        <taxon>Chloroflexineae</taxon>
        <taxon>Oscillochloridaceae</taxon>
        <taxon>Candidatus Viridilinea</taxon>
    </lineage>
</organism>
<dbReference type="FunFam" id="3.40.50.300:FF:000012">
    <property type="entry name" value="Transitional endoplasmic reticulum ATPase"/>
    <property type="match status" value="1"/>
</dbReference>
<dbReference type="InterPro" id="IPR041569">
    <property type="entry name" value="AAA_lid_3"/>
</dbReference>
<dbReference type="InterPro" id="IPR003593">
    <property type="entry name" value="AAA+_ATPase"/>
</dbReference>
<dbReference type="Pfam" id="PF02933">
    <property type="entry name" value="CDC48_2"/>
    <property type="match status" value="1"/>
</dbReference>
<dbReference type="Pfam" id="PF00004">
    <property type="entry name" value="AAA"/>
    <property type="match status" value="2"/>
</dbReference>
<dbReference type="FunFam" id="2.40.40.20:FF:000007">
    <property type="entry name" value="AAA family ATPase"/>
    <property type="match status" value="1"/>
</dbReference>
<evidence type="ECO:0000259" key="7">
    <source>
        <dbReference type="SMART" id="SM01072"/>
    </source>
</evidence>
<feature type="domain" description="CDC48 N-terminal subdomain" evidence="8">
    <location>
        <begin position="9"/>
        <end position="93"/>
    </location>
</feature>
<dbReference type="InterPro" id="IPR004201">
    <property type="entry name" value="Cdc48_dom2"/>
</dbReference>
<comment type="caution">
    <text evidence="9">The sequence shown here is derived from an EMBL/GenBank/DDBJ whole genome shotgun (WGS) entry which is preliminary data.</text>
</comment>
<dbReference type="SUPFAM" id="SSF50692">
    <property type="entry name" value="ADC-like"/>
    <property type="match status" value="1"/>
</dbReference>
<evidence type="ECO:0000313" key="9">
    <source>
        <dbReference type="EMBL" id="RRR76257.1"/>
    </source>
</evidence>
<dbReference type="Gene3D" id="1.10.8.60">
    <property type="match status" value="2"/>
</dbReference>
<dbReference type="InterPro" id="IPR029067">
    <property type="entry name" value="CDC48_domain_2-like_sf"/>
</dbReference>
<feature type="domain" description="AAA+ ATPase" evidence="6">
    <location>
        <begin position="219"/>
        <end position="357"/>
    </location>
</feature>
<dbReference type="InterPro" id="IPR003959">
    <property type="entry name" value="ATPase_AAA_core"/>
</dbReference>
<dbReference type="Pfam" id="PF17862">
    <property type="entry name" value="AAA_lid_3"/>
    <property type="match status" value="2"/>
</dbReference>
<dbReference type="SMART" id="SM01072">
    <property type="entry name" value="CDC48_2"/>
    <property type="match status" value="1"/>
</dbReference>
<comment type="similarity">
    <text evidence="1">Belongs to the AAA ATPase family. CDC48 subfamily.</text>
</comment>
<keyword evidence="4 5" id="KW-0067">ATP-binding</keyword>
<dbReference type="PROSITE" id="PS00674">
    <property type="entry name" value="AAA"/>
    <property type="match status" value="2"/>
</dbReference>
<dbReference type="Proteomes" id="UP000280307">
    <property type="component" value="Unassembled WGS sequence"/>
</dbReference>
<dbReference type="EMBL" id="RSAS01000129">
    <property type="protein sequence ID" value="RRR76257.1"/>
    <property type="molecule type" value="Genomic_DNA"/>
</dbReference>
<sequence>MEPTHPSIELRVAEAPAKDVGRGLARLDPEMIAQLDASVGDVVQIIGQRTTVARLMPTHSDQRGQGLVQIDGIVRTNAGVSLDDMVTLSLAAVQPARTLVLGADDDMPGPSNPAQVRYLARLLDRLAVVAGDRLRVTLFGTRAQRFHVVETTPPGPVLIGTATTITLTPARAPDQPSARPAGITYEDIGGLRRELRRIREMIELPLRHPEVFARLGIDPPRGVLLHGPPGCGKTLIARAVAHEASAYFIHINGPEIIDKWYGASEANLRNTFEDARKHAPSIIFIDEIDAIAPSREELAGDRQIERRVVAQLLTLMDGLDGRGNVVVIGATNLPNNLDPALRRPGRFDREIAISVPDRPARREIIEIYTRGMPLEADVDVERLASATHGYVGADLAALCREAAMSALRRVMPDLEPLASALPEESLLELKVAAADFRAALAEITPSAVREVFTEVSDVAWSDVGGLAEARQALEEAVEWPLRYSKLLGRVGLQPPRGIILHGPPGCGKTLVARALASQSEVNFIAVKGPQLLSMWVGESERAIRKIFQTARQAAPCIIFLDEVDSLAPIRCADGQVAERVVGQLLTELDGIEDLPGVLVLAATNRIDRVDPALLRPGRLEIQIALPPPNRADRLAILRIHTRRAPLASDVDLEALAEATAGRSGAELAGFCRRAARAAIREYLANGHDDENLLVLARRHFTTALQEEQGH</sequence>
<reference evidence="9 10" key="1">
    <citation type="submission" date="2018-12" db="EMBL/GenBank/DDBJ databases">
        <title>Genome Sequence of Candidatus Viridilinea halotolerans isolated from saline sulfide-rich spring.</title>
        <authorList>
            <person name="Grouzdev D.S."/>
            <person name="Burganskaya E.I."/>
            <person name="Krutkina M.S."/>
            <person name="Sukhacheva M.V."/>
            <person name="Gorlenko V.M."/>
        </authorList>
    </citation>
    <scope>NUCLEOTIDE SEQUENCE [LARGE SCALE GENOMIC DNA]</scope>
    <source>
        <strain evidence="9">Chok-6</strain>
    </source>
</reference>
<dbReference type="InterPro" id="IPR027417">
    <property type="entry name" value="P-loop_NTPase"/>
</dbReference>
<dbReference type="FunFam" id="1.10.8.60:FF:000178">
    <property type="entry name" value="CDC48/VCP homolog, AAA superfamily"/>
    <property type="match status" value="1"/>
</dbReference>
<dbReference type="SMART" id="SM00382">
    <property type="entry name" value="AAA"/>
    <property type="match status" value="2"/>
</dbReference>
<feature type="domain" description="AAA+ ATPase" evidence="6">
    <location>
        <begin position="494"/>
        <end position="629"/>
    </location>
</feature>
<dbReference type="FunFam" id="1.10.8.60:FF:000057">
    <property type="entry name" value="AAA family ATPase, CDC48 subfamily"/>
    <property type="match status" value="1"/>
</dbReference>
<evidence type="ECO:0000256" key="4">
    <source>
        <dbReference type="ARBA" id="ARBA00022840"/>
    </source>
</evidence>
<dbReference type="GO" id="GO:0005524">
    <property type="term" value="F:ATP binding"/>
    <property type="evidence" value="ECO:0007669"/>
    <property type="project" value="UniProtKB-KW"/>
</dbReference>
<evidence type="ECO:0000259" key="6">
    <source>
        <dbReference type="SMART" id="SM00382"/>
    </source>
</evidence>
<evidence type="ECO:0000313" key="10">
    <source>
        <dbReference type="Proteomes" id="UP000280307"/>
    </source>
</evidence>
<name>A0A426U827_9CHLR</name>
<evidence type="ECO:0000256" key="5">
    <source>
        <dbReference type="RuleBase" id="RU003651"/>
    </source>
</evidence>
<accession>A0A426U827</accession>
<proteinExistence type="inferred from homology"/>
<dbReference type="InterPro" id="IPR005938">
    <property type="entry name" value="AAA_ATPase_CDC48"/>
</dbReference>
<dbReference type="GO" id="GO:0016887">
    <property type="term" value="F:ATP hydrolysis activity"/>
    <property type="evidence" value="ECO:0007669"/>
    <property type="project" value="InterPro"/>
</dbReference>
<dbReference type="SUPFAM" id="SSF54585">
    <property type="entry name" value="Cdc48 domain 2-like"/>
    <property type="match status" value="1"/>
</dbReference>
<dbReference type="PANTHER" id="PTHR23077:SF171">
    <property type="entry name" value="NUCLEAR VALOSIN-CONTAINING PROTEIN-LIKE"/>
    <property type="match status" value="1"/>
</dbReference>
<dbReference type="Gene3D" id="2.40.40.20">
    <property type="match status" value="1"/>
</dbReference>
<dbReference type="InterPro" id="IPR050168">
    <property type="entry name" value="AAA_ATPase_domain"/>
</dbReference>
<evidence type="ECO:0000256" key="2">
    <source>
        <dbReference type="ARBA" id="ARBA00022737"/>
    </source>
</evidence>
<dbReference type="FunFam" id="3.40.50.300:FF:000018">
    <property type="entry name" value="Cell division control 48"/>
    <property type="match status" value="1"/>
</dbReference>
<protein>
    <submittedName>
        <fullName evidence="9">AAA family ATPase</fullName>
    </submittedName>
</protein>
<evidence type="ECO:0000259" key="8">
    <source>
        <dbReference type="SMART" id="SM01073"/>
    </source>
</evidence>